<evidence type="ECO:0000313" key="3">
    <source>
        <dbReference type="Proteomes" id="UP000289886"/>
    </source>
</evidence>
<comment type="caution">
    <text evidence="2">The sequence shown here is derived from an EMBL/GenBank/DDBJ whole genome shotgun (WGS) entry which is preliminary data.</text>
</comment>
<keyword evidence="3" id="KW-1185">Reference proteome</keyword>
<dbReference type="GO" id="GO:0007099">
    <property type="term" value="P:centriole replication"/>
    <property type="evidence" value="ECO:0007669"/>
    <property type="project" value="TreeGrafter"/>
</dbReference>
<accession>A0A444V1N6</accession>
<dbReference type="GO" id="GO:0005813">
    <property type="term" value="C:centrosome"/>
    <property type="evidence" value="ECO:0007669"/>
    <property type="project" value="TreeGrafter"/>
</dbReference>
<gene>
    <name evidence="2" type="ORF">EOD39_18128</name>
</gene>
<dbReference type="EMBL" id="SCEB01003516">
    <property type="protein sequence ID" value="RXM94310.1"/>
    <property type="molecule type" value="Genomic_DNA"/>
</dbReference>
<proteinExistence type="predicted"/>
<sequence>MLEEKLHRTEDDLSKRLSITQQTLAEKTKELDGLRNEWSSHASLLTNRHTQDVTAEREKSLQIQSQCQIKYEQQKREMEMAHSRAVQHLESRVAELESTNKELTERKYKSDSAIRELKAKLTGLEEDYHRAKQEVISLRRENSTLDSECHEKEKLLNQLRTRTAVLEQKVKDKEQVVTRTTDEFETAKEHKKKLEESVEHKQLLIGNFEATVKSLSEELLKCQLERCYQIR</sequence>
<protein>
    <submittedName>
        <fullName evidence="2">Spindle assembly abnormal protein 6-like</fullName>
    </submittedName>
</protein>
<feature type="coiled-coil region" evidence="1">
    <location>
        <begin position="86"/>
        <end position="197"/>
    </location>
</feature>
<dbReference type="PANTHER" id="PTHR44281">
    <property type="entry name" value="SPINDLE ASSEMBLY ABNORMAL PROTEIN 6 HOMOLOG"/>
    <property type="match status" value="1"/>
</dbReference>
<dbReference type="Gene3D" id="1.10.287.2610">
    <property type="match status" value="1"/>
</dbReference>
<dbReference type="AlphaFoldDB" id="A0A444V1N6"/>
<organism evidence="2 3">
    <name type="scientific">Acipenser ruthenus</name>
    <name type="common">Sterlet sturgeon</name>
    <dbReference type="NCBI Taxonomy" id="7906"/>
    <lineage>
        <taxon>Eukaryota</taxon>
        <taxon>Metazoa</taxon>
        <taxon>Chordata</taxon>
        <taxon>Craniata</taxon>
        <taxon>Vertebrata</taxon>
        <taxon>Euteleostomi</taxon>
        <taxon>Actinopterygii</taxon>
        <taxon>Chondrostei</taxon>
        <taxon>Acipenseriformes</taxon>
        <taxon>Acipenseridae</taxon>
        <taxon>Acipenser</taxon>
    </lineage>
</organism>
<dbReference type="Proteomes" id="UP000289886">
    <property type="component" value="Unassembled WGS sequence"/>
</dbReference>
<keyword evidence="1" id="KW-0175">Coiled coil</keyword>
<name>A0A444V1N6_ACIRT</name>
<dbReference type="PANTHER" id="PTHR44281:SF5">
    <property type="entry name" value="SPINDLE ASSEMBLY ABNORMAL PROTEIN 6 HOMOLOG"/>
    <property type="match status" value="1"/>
</dbReference>
<dbReference type="SUPFAM" id="SSF90257">
    <property type="entry name" value="Myosin rod fragments"/>
    <property type="match status" value="1"/>
</dbReference>
<dbReference type="GO" id="GO:0005814">
    <property type="term" value="C:centriole"/>
    <property type="evidence" value="ECO:0007669"/>
    <property type="project" value="TreeGrafter"/>
</dbReference>
<evidence type="ECO:0000256" key="1">
    <source>
        <dbReference type="SAM" id="Coils"/>
    </source>
</evidence>
<reference evidence="2 3" key="1">
    <citation type="submission" date="2019-01" db="EMBL/GenBank/DDBJ databases">
        <title>Draft Genome and Complete Hox-Cluster Characterization of the Sterlet Sturgeon (Acipenser ruthenus).</title>
        <authorList>
            <person name="Wei Q."/>
        </authorList>
    </citation>
    <scope>NUCLEOTIDE SEQUENCE [LARGE SCALE GENOMIC DNA]</scope>
    <source>
        <strain evidence="2">WHYD16114868_AA</strain>
        <tissue evidence="2">Blood</tissue>
    </source>
</reference>
<evidence type="ECO:0000313" key="2">
    <source>
        <dbReference type="EMBL" id="RXM94310.1"/>
    </source>
</evidence>